<keyword evidence="4" id="KW-1185">Reference proteome</keyword>
<feature type="compositionally biased region" description="Basic and acidic residues" evidence="2">
    <location>
        <begin position="1396"/>
        <end position="1405"/>
    </location>
</feature>
<feature type="compositionally biased region" description="Basic and acidic residues" evidence="2">
    <location>
        <begin position="239"/>
        <end position="271"/>
    </location>
</feature>
<comment type="caution">
    <text evidence="3">The sequence shown here is derived from an EMBL/GenBank/DDBJ whole genome shotgun (WGS) entry which is preliminary data.</text>
</comment>
<feature type="compositionally biased region" description="Basic and acidic residues" evidence="2">
    <location>
        <begin position="289"/>
        <end position="301"/>
    </location>
</feature>
<feature type="region of interest" description="Disordered" evidence="2">
    <location>
        <begin position="334"/>
        <end position="488"/>
    </location>
</feature>
<feature type="compositionally biased region" description="Polar residues" evidence="2">
    <location>
        <begin position="336"/>
        <end position="345"/>
    </location>
</feature>
<feature type="compositionally biased region" description="Acidic residues" evidence="2">
    <location>
        <begin position="860"/>
        <end position="878"/>
    </location>
</feature>
<feature type="region of interest" description="Disordered" evidence="2">
    <location>
        <begin position="239"/>
        <end position="301"/>
    </location>
</feature>
<evidence type="ECO:0000256" key="2">
    <source>
        <dbReference type="SAM" id="MobiDB-lite"/>
    </source>
</evidence>
<accession>A0A9K3NL02</accession>
<dbReference type="Gramene" id="mRNA:HanXRQr2_Chr05g0194061">
    <property type="protein sequence ID" value="mRNA:HanXRQr2_Chr05g0194061"/>
    <property type="gene ID" value="HanXRQr2_Chr05g0194061"/>
</dbReference>
<reference evidence="3" key="1">
    <citation type="journal article" date="2017" name="Nature">
        <title>The sunflower genome provides insights into oil metabolism, flowering and Asterid evolution.</title>
        <authorList>
            <person name="Badouin H."/>
            <person name="Gouzy J."/>
            <person name="Grassa C.J."/>
            <person name="Murat F."/>
            <person name="Staton S.E."/>
            <person name="Cottret L."/>
            <person name="Lelandais-Briere C."/>
            <person name="Owens G.L."/>
            <person name="Carrere S."/>
            <person name="Mayjonade B."/>
            <person name="Legrand L."/>
            <person name="Gill N."/>
            <person name="Kane N.C."/>
            <person name="Bowers J.E."/>
            <person name="Hubner S."/>
            <person name="Bellec A."/>
            <person name="Berard A."/>
            <person name="Berges H."/>
            <person name="Blanchet N."/>
            <person name="Boniface M.C."/>
            <person name="Brunel D."/>
            <person name="Catrice O."/>
            <person name="Chaidir N."/>
            <person name="Claudel C."/>
            <person name="Donnadieu C."/>
            <person name="Faraut T."/>
            <person name="Fievet G."/>
            <person name="Helmstetter N."/>
            <person name="King M."/>
            <person name="Knapp S.J."/>
            <person name="Lai Z."/>
            <person name="Le Paslier M.C."/>
            <person name="Lippi Y."/>
            <person name="Lorenzon L."/>
            <person name="Mandel J.R."/>
            <person name="Marage G."/>
            <person name="Marchand G."/>
            <person name="Marquand E."/>
            <person name="Bret-Mestries E."/>
            <person name="Morien E."/>
            <person name="Nambeesan S."/>
            <person name="Nguyen T."/>
            <person name="Pegot-Espagnet P."/>
            <person name="Pouilly N."/>
            <person name="Raftis F."/>
            <person name="Sallet E."/>
            <person name="Schiex T."/>
            <person name="Thomas J."/>
            <person name="Vandecasteele C."/>
            <person name="Vares D."/>
            <person name="Vear F."/>
            <person name="Vautrin S."/>
            <person name="Crespi M."/>
            <person name="Mangin B."/>
            <person name="Burke J.M."/>
            <person name="Salse J."/>
            <person name="Munos S."/>
            <person name="Vincourt P."/>
            <person name="Rieseberg L.H."/>
            <person name="Langlade N.B."/>
        </authorList>
    </citation>
    <scope>NUCLEOTIDE SEQUENCE</scope>
    <source>
        <tissue evidence="3">Leaves</tissue>
    </source>
</reference>
<feature type="compositionally biased region" description="Basic and acidic residues" evidence="2">
    <location>
        <begin position="1364"/>
        <end position="1378"/>
    </location>
</feature>
<keyword evidence="1" id="KW-0175">Coiled coil</keyword>
<feature type="region of interest" description="Disordered" evidence="2">
    <location>
        <begin position="1349"/>
        <end position="1378"/>
    </location>
</feature>
<feature type="coiled-coil region" evidence="1">
    <location>
        <begin position="611"/>
        <end position="663"/>
    </location>
</feature>
<sequence>MVERMATFLRESRVAKAMSDKTVIYESHVRAFWNTARYEDSDKMIHAVLRKKDQAGKDVDVEFKFDVGDVRRVLDLQDSDNDPTIMSERLVKGFWCRMGFSAHINGKMYKRSFSKAYRYLMHCMIHSMGHRKGAYDEVADYIMNMVTSLVLNRRYNISQVIFEYMKENCQAGADKYIMYPRFIMMLLNDKIKDLPKDCEDVMEMNVVNKTTIGRITKDKDEKTKQLICKIKDKAYDAPENDRWRHDDSNSDNEDSRMNEMVEKKTRWWHVRDGKRKRTPKSSPAVVIPKEGEKGSSGEPQKKLVDETVLEPSQVIEQGADLLKQSLESFLKKNEEVTAQQTQETSVHSEKVTKAQQEKEALMSSSDEDSEATQSESELIPETVGKGKVQLKKRSSKKRKVSDEEDSPYNPEKSKRQRKKRKAAPVGVIPRNVRSKKSGAESQKDKEGKAAQHVQKEKSPSVDVPKEPEVKTKEVPVEETAKKTDDDDYVEITGFRAASPKPTQQEIPQSSRQKVEDFNFDFDNIGSATGIFSEDMPEGESDMFNDQAVKDLTKKVKELEKEKVKAEEERDMLKSEINELMEAHNKIVAALVEKEKRMNQMKDDVEGNSKVFDSLTQEISSLNAKIKDLENVNQTLNQLLNEMSEASSNEMKAMKLEMEAMKADKVMKDQQLQMLVAVVESHLKMNIHAAFDEIDVIKANERRLERERQMAEEANLKNKGIVEEVEIVDASASQPEVGGSSSQPDIEMTEEVEVQEQEIVQNDQEMVEAEAEEPHEPEYLIVGEPSEPIIAENVLQRVEIIQRRRIAREVLLLEYTTDKFVLVGNAYPVPYNSKEVAKLLKFMDLKRKGRIACGEVVDEDSDRELFGDDEEEEEDDSDDKDDKSDNKSDKDDKGDDDNDQGASGLLISEPNVQERVDELMNNEINEQEDEVDHEASSSGKQLVDQVLLSNPTVIFLSSKQPGEVEVKRTRAEMLEELGLEDGKFKFDIEDEIPHSLAKDFEPRYPHEADHYDEVMIESASDSEEDRVDFHYEGEDVAFPTFTELFQEKNEDDLRRKIEERVATADIPEPVPREITAEERKRWFKNMPKERKTLRALQYFTHNKDLSWGDILSWGYLEDLKVYAIRREQGVQYFEFLADIATLPWWDVDELVVTKNIKQFYYGPKVRERDQDLWNYIKWQAKNNYPDWKPQYPKQIVTYLQSGEKDIPLDVKPPRCLKNMPLRAIEQDFYDLFQAWLYNPSTAEAVISLFDKTTGEGRRISILDPMWLVNCSKKDIDCLFVNKIIYDKKDKEIAMQYQGVIDVCFAKEINSRKNWKTKWRDLEVDEFFKVYMRSQIQKEIARKAAERGRRKLGYVPPTDQTPIESEENKIPNWDRKRDGDPEYRKWWINEGRHKRRKMLEERAEQRRQKAKERRRNRRK</sequence>
<reference evidence="3" key="2">
    <citation type="submission" date="2020-06" db="EMBL/GenBank/DDBJ databases">
        <title>Helianthus annuus Genome sequencing and assembly Release 2.</title>
        <authorList>
            <person name="Gouzy J."/>
            <person name="Langlade N."/>
            <person name="Munos S."/>
        </authorList>
    </citation>
    <scope>NUCLEOTIDE SEQUENCE</scope>
    <source>
        <tissue evidence="3">Leaves</tissue>
    </source>
</reference>
<evidence type="ECO:0000313" key="3">
    <source>
        <dbReference type="EMBL" id="KAF5804171.1"/>
    </source>
</evidence>
<feature type="compositionally biased region" description="Basic and acidic residues" evidence="2">
    <location>
        <begin position="437"/>
        <end position="484"/>
    </location>
</feature>
<feature type="region of interest" description="Disordered" evidence="2">
    <location>
        <begin position="860"/>
        <end position="912"/>
    </location>
</feature>
<feature type="compositionally biased region" description="Basic residues" evidence="2">
    <location>
        <begin position="388"/>
        <end position="399"/>
    </location>
</feature>
<dbReference type="EMBL" id="MNCJ02000320">
    <property type="protein sequence ID" value="KAF5804171.1"/>
    <property type="molecule type" value="Genomic_DNA"/>
</dbReference>
<feature type="compositionally biased region" description="Basic residues" evidence="2">
    <location>
        <begin position="1406"/>
        <end position="1417"/>
    </location>
</feature>
<gene>
    <name evidence="3" type="ORF">HanXRQr2_Chr05g0194061</name>
</gene>
<dbReference type="Proteomes" id="UP000215914">
    <property type="component" value="Unassembled WGS sequence"/>
</dbReference>
<feature type="coiled-coil region" evidence="1">
    <location>
        <begin position="693"/>
        <end position="723"/>
    </location>
</feature>
<name>A0A9K3NL02_HELAN</name>
<proteinExistence type="predicted"/>
<organism evidence="3 4">
    <name type="scientific">Helianthus annuus</name>
    <name type="common">Common sunflower</name>
    <dbReference type="NCBI Taxonomy" id="4232"/>
    <lineage>
        <taxon>Eukaryota</taxon>
        <taxon>Viridiplantae</taxon>
        <taxon>Streptophyta</taxon>
        <taxon>Embryophyta</taxon>
        <taxon>Tracheophyta</taxon>
        <taxon>Spermatophyta</taxon>
        <taxon>Magnoliopsida</taxon>
        <taxon>eudicotyledons</taxon>
        <taxon>Gunneridae</taxon>
        <taxon>Pentapetalae</taxon>
        <taxon>asterids</taxon>
        <taxon>campanulids</taxon>
        <taxon>Asterales</taxon>
        <taxon>Asteraceae</taxon>
        <taxon>Asteroideae</taxon>
        <taxon>Heliantheae alliance</taxon>
        <taxon>Heliantheae</taxon>
        <taxon>Helianthus</taxon>
    </lineage>
</organism>
<feature type="region of interest" description="Disordered" evidence="2">
    <location>
        <begin position="1395"/>
        <end position="1417"/>
    </location>
</feature>
<evidence type="ECO:0000256" key="1">
    <source>
        <dbReference type="SAM" id="Coils"/>
    </source>
</evidence>
<feature type="coiled-coil region" evidence="1">
    <location>
        <begin position="548"/>
        <end position="585"/>
    </location>
</feature>
<feature type="compositionally biased region" description="Basic and acidic residues" evidence="2">
    <location>
        <begin position="346"/>
        <end position="360"/>
    </location>
</feature>
<feature type="compositionally biased region" description="Basic and acidic residues" evidence="2">
    <location>
        <begin position="879"/>
        <end position="892"/>
    </location>
</feature>
<protein>
    <submittedName>
        <fullName evidence="3">Uncharacterized protein</fullName>
    </submittedName>
</protein>
<evidence type="ECO:0000313" key="4">
    <source>
        <dbReference type="Proteomes" id="UP000215914"/>
    </source>
</evidence>